<evidence type="ECO:0000313" key="3">
    <source>
        <dbReference type="Proteomes" id="UP000283383"/>
    </source>
</evidence>
<dbReference type="InterPro" id="IPR016024">
    <property type="entry name" value="ARM-type_fold"/>
</dbReference>
<dbReference type="SUPFAM" id="SSF56112">
    <property type="entry name" value="Protein kinase-like (PK-like)"/>
    <property type="match status" value="1"/>
</dbReference>
<evidence type="ECO:0000313" key="2">
    <source>
        <dbReference type="EMBL" id="RKF57182.1"/>
    </source>
</evidence>
<comment type="caution">
    <text evidence="2">The sequence shown here is derived from an EMBL/GenBank/DDBJ whole genome shotgun (WGS) entry which is preliminary data.</text>
</comment>
<dbReference type="GO" id="GO:0004672">
    <property type="term" value="F:protein kinase activity"/>
    <property type="evidence" value="ECO:0007669"/>
    <property type="project" value="InterPro"/>
</dbReference>
<gene>
    <name evidence="2" type="ORF">GcM3_190024</name>
</gene>
<dbReference type="GO" id="GO:0005524">
    <property type="term" value="F:ATP binding"/>
    <property type="evidence" value="ECO:0007669"/>
    <property type="project" value="InterPro"/>
</dbReference>
<dbReference type="SMART" id="SM00220">
    <property type="entry name" value="S_TKc"/>
    <property type="match status" value="1"/>
</dbReference>
<dbReference type="InterPro" id="IPR011009">
    <property type="entry name" value="Kinase-like_dom_sf"/>
</dbReference>
<dbReference type="Gene3D" id="1.25.10.10">
    <property type="entry name" value="Leucine-rich Repeat Variant"/>
    <property type="match status" value="1"/>
</dbReference>
<dbReference type="AlphaFoldDB" id="A0A420HI80"/>
<dbReference type="PANTHER" id="PTHR12984:SF6">
    <property type="entry name" value="SCY1-LIKE PROTEIN 2"/>
    <property type="match status" value="1"/>
</dbReference>
<organism evidence="2 3">
    <name type="scientific">Golovinomyces cichoracearum</name>
    <dbReference type="NCBI Taxonomy" id="62708"/>
    <lineage>
        <taxon>Eukaryota</taxon>
        <taxon>Fungi</taxon>
        <taxon>Dikarya</taxon>
        <taxon>Ascomycota</taxon>
        <taxon>Pezizomycotina</taxon>
        <taxon>Leotiomycetes</taxon>
        <taxon>Erysiphales</taxon>
        <taxon>Erysiphaceae</taxon>
        <taxon>Golovinomyces</taxon>
    </lineage>
</organism>
<name>A0A420HI80_9PEZI</name>
<dbReference type="CDD" id="cd14011">
    <property type="entry name" value="PK_SCY1_like"/>
    <property type="match status" value="1"/>
</dbReference>
<dbReference type="EMBL" id="MCBQ01019034">
    <property type="protein sequence ID" value="RKF57182.1"/>
    <property type="molecule type" value="Genomic_DNA"/>
</dbReference>
<protein>
    <submittedName>
        <fullName evidence="2">Protein kinase domain-containing protein ppk32</fullName>
    </submittedName>
</protein>
<dbReference type="Proteomes" id="UP000283383">
    <property type="component" value="Unassembled WGS sequence"/>
</dbReference>
<dbReference type="PANTHER" id="PTHR12984">
    <property type="entry name" value="SCY1-RELATED S/T PROTEIN KINASE-LIKE"/>
    <property type="match status" value="1"/>
</dbReference>
<dbReference type="InterPro" id="IPR011989">
    <property type="entry name" value="ARM-like"/>
</dbReference>
<dbReference type="Gene3D" id="3.30.200.20">
    <property type="entry name" value="Phosphorylase Kinase, domain 1"/>
    <property type="match status" value="1"/>
</dbReference>
<proteinExistence type="predicted"/>
<sequence length="948" mass="104738">MFSSALKSFSSNINSNYSISPTPTSTTGPWKIHDAKKKNSGKLASVFILERKTIEKNPRNRARSSSSALKRASDEVLERLRKEASSLARLRHPNILELVEPLEETRSGGLQFVTETVTTSLSGLLQEREDRDRDESTSYISGQNFKEDLKEGNNLKAVELNEIEIQKGLEQISKALEFLHDNAGLVHGNLTPDAILINSKYDWKISGLSFLSPPDSSNKTSSIIPINLSETLNINPRLPQSVQINLDYCSPDFVLDNNLNVAADMFSLGLLIIALYNSPHTSPLRTNSSISTYKRLLSSPATTPSLSNGFLSSRPMPKDLITLVLPRLLARKPAERMTAKELQQSPYFDNVLIATIRFLDTFPAKTPNEKAQFMRGLSSVIPSFPEFVLEKKMVTALLEEMKDPKLVSLILQNIFQIINHLPSGRKCFTEKIMPKMKEIFVVQATSKSERDQIKDAGLIIVLEHIKTISENCSAAEFKDYILPIIQIAIESPTHAVVDASLRSLPIFLPVLDFTTVKNELFPVIASVFSRTSSLGIKVRGLEAFYILCGGSHDSKDSSGGSGGAMETSGIRRQNSSTVLDKYTMQEKITPLIRAIKTKEPAVAIAALNVLRQIGSVADHEFIALEIFPVLWTMSLGPLLDLNQFQSFMETIQKLSSRVENEHIKKLQELSGSNESKPKINDAIISLYDNTAPENRNSSISAINDFERLVKKPNFTPESFGSLASTLNNGPVSVLQPSQSSMTNSFALSTPSTASSVLDTSRSDSFSSSSISNLSFSDTLNRTKFDNNSTFDNPSFLQQQSSTKLTHRLSSNFPGGMLRSQTLPKDDWNKIITPNTHNKSNRNDLTHLASLNHSSSHISLGSDSCPKSAYMTLTPIRLHSEIENSPIITSAPNINSFSIPPPQIQSQMAISSVSHQTGLGRFSLPPPEILAQSQQKTQRNELDNWKSLI</sequence>
<keyword evidence="3" id="KW-1185">Reference proteome</keyword>
<dbReference type="Pfam" id="PF00069">
    <property type="entry name" value="Pkinase"/>
    <property type="match status" value="1"/>
</dbReference>
<dbReference type="Gene3D" id="1.10.510.10">
    <property type="entry name" value="Transferase(Phosphotransferase) domain 1"/>
    <property type="match status" value="1"/>
</dbReference>
<reference evidence="2 3" key="1">
    <citation type="journal article" date="2018" name="BMC Genomics">
        <title>Comparative genome analyses reveal sequence features reflecting distinct modes of host-adaptation between dicot and monocot powdery mildew.</title>
        <authorList>
            <person name="Wu Y."/>
            <person name="Ma X."/>
            <person name="Pan Z."/>
            <person name="Kale S.D."/>
            <person name="Song Y."/>
            <person name="King H."/>
            <person name="Zhang Q."/>
            <person name="Presley C."/>
            <person name="Deng X."/>
            <person name="Wei C.I."/>
            <person name="Xiao S."/>
        </authorList>
    </citation>
    <scope>NUCLEOTIDE SEQUENCE [LARGE SCALE GENOMIC DNA]</scope>
    <source>
        <strain evidence="2">UMSG3</strain>
    </source>
</reference>
<accession>A0A420HI80</accession>
<dbReference type="PROSITE" id="PS50011">
    <property type="entry name" value="PROTEIN_KINASE_DOM"/>
    <property type="match status" value="1"/>
</dbReference>
<keyword evidence="2" id="KW-0808">Transferase</keyword>
<feature type="domain" description="Protein kinase" evidence="1">
    <location>
        <begin position="32"/>
        <end position="348"/>
    </location>
</feature>
<dbReference type="InterPro" id="IPR051177">
    <property type="entry name" value="CIK-Related_Protein"/>
</dbReference>
<dbReference type="SUPFAM" id="SSF48371">
    <property type="entry name" value="ARM repeat"/>
    <property type="match status" value="1"/>
</dbReference>
<dbReference type="InterPro" id="IPR000719">
    <property type="entry name" value="Prot_kinase_dom"/>
</dbReference>
<keyword evidence="2" id="KW-0418">Kinase</keyword>
<evidence type="ECO:0000259" key="1">
    <source>
        <dbReference type="PROSITE" id="PS50011"/>
    </source>
</evidence>